<keyword evidence="1" id="KW-0472">Membrane</keyword>
<feature type="transmembrane region" description="Helical" evidence="1">
    <location>
        <begin position="454"/>
        <end position="477"/>
    </location>
</feature>
<keyword evidence="1" id="KW-0812">Transmembrane</keyword>
<dbReference type="STRING" id="4555.K3YM84"/>
<evidence type="ECO:0000256" key="1">
    <source>
        <dbReference type="SAM" id="Phobius"/>
    </source>
</evidence>
<dbReference type="HOGENOM" id="CLU_016866_0_0_1"/>
<feature type="transmembrane region" description="Helical" evidence="1">
    <location>
        <begin position="263"/>
        <end position="285"/>
    </location>
</feature>
<protein>
    <submittedName>
        <fullName evidence="2">Uncharacterized protein</fullName>
    </submittedName>
</protein>
<evidence type="ECO:0000313" key="2">
    <source>
        <dbReference type="EnsemblPlants" id="KQL02921"/>
    </source>
</evidence>
<dbReference type="Proteomes" id="UP000004995">
    <property type="component" value="Unassembled WGS sequence"/>
</dbReference>
<name>K3YM84_SETIT</name>
<accession>K3YM84</accession>
<feature type="transmembrane region" description="Helical" evidence="1">
    <location>
        <begin position="359"/>
        <end position="380"/>
    </location>
</feature>
<organism evidence="2 3">
    <name type="scientific">Setaria italica</name>
    <name type="common">Foxtail millet</name>
    <name type="synonym">Panicum italicum</name>
    <dbReference type="NCBI Taxonomy" id="4555"/>
    <lineage>
        <taxon>Eukaryota</taxon>
        <taxon>Viridiplantae</taxon>
        <taxon>Streptophyta</taxon>
        <taxon>Embryophyta</taxon>
        <taxon>Tracheophyta</taxon>
        <taxon>Spermatophyta</taxon>
        <taxon>Magnoliopsida</taxon>
        <taxon>Liliopsida</taxon>
        <taxon>Poales</taxon>
        <taxon>Poaceae</taxon>
        <taxon>PACMAD clade</taxon>
        <taxon>Panicoideae</taxon>
        <taxon>Panicodae</taxon>
        <taxon>Paniceae</taxon>
        <taxon>Cenchrinae</taxon>
        <taxon>Setaria</taxon>
    </lineage>
</organism>
<keyword evidence="1" id="KW-1133">Transmembrane helix</keyword>
<dbReference type="EnsemblPlants" id="KQL02921">
    <property type="protein sequence ID" value="KQL02921"/>
    <property type="gene ID" value="SETIT_015363mg"/>
</dbReference>
<keyword evidence="3" id="KW-1185">Reference proteome</keyword>
<reference evidence="2" key="2">
    <citation type="submission" date="2018-08" db="UniProtKB">
        <authorList>
            <consortium name="EnsemblPlants"/>
        </authorList>
    </citation>
    <scope>IDENTIFICATION</scope>
    <source>
        <strain evidence="2">Yugu1</strain>
    </source>
</reference>
<evidence type="ECO:0000313" key="3">
    <source>
        <dbReference type="Proteomes" id="UP000004995"/>
    </source>
</evidence>
<dbReference type="PANTHER" id="PTHR47555:SF2">
    <property type="entry name" value="N-ACETYLGLUCOSAMINYL TRANSFERASE COMPONENT FAMILY PROTEIN _ GPI1 FAMILY PROTEIN"/>
    <property type="match status" value="1"/>
</dbReference>
<dbReference type="GO" id="GO:0016020">
    <property type="term" value="C:membrane"/>
    <property type="evidence" value="ECO:0007669"/>
    <property type="project" value="InterPro"/>
</dbReference>
<dbReference type="Pfam" id="PF05024">
    <property type="entry name" value="Gpi1"/>
    <property type="match status" value="1"/>
</dbReference>
<dbReference type="AlphaFoldDB" id="K3YM84"/>
<dbReference type="Gramene" id="KQL02921">
    <property type="protein sequence ID" value="KQL02921"/>
    <property type="gene ID" value="SETIT_015363mg"/>
</dbReference>
<dbReference type="OMA" id="TEIICSW"/>
<dbReference type="InParanoid" id="K3YM84"/>
<dbReference type="GO" id="GO:0006506">
    <property type="term" value="P:GPI anchor biosynthetic process"/>
    <property type="evidence" value="ECO:0007669"/>
    <property type="project" value="InterPro"/>
</dbReference>
<dbReference type="InterPro" id="IPR007720">
    <property type="entry name" value="PigQ/GPI1"/>
</dbReference>
<feature type="transmembrane region" description="Helical" evidence="1">
    <location>
        <begin position="548"/>
        <end position="573"/>
    </location>
</feature>
<dbReference type="PANTHER" id="PTHR47555">
    <property type="entry name" value="N-ACETYLGLUCOSAMINYL TRANSFERASE COMPONENT FAMILY PROTEIN / GPI1 FAMILY PROTEIN"/>
    <property type="match status" value="1"/>
</dbReference>
<reference evidence="3" key="1">
    <citation type="journal article" date="2012" name="Nat. Biotechnol.">
        <title>Reference genome sequence of the model plant Setaria.</title>
        <authorList>
            <person name="Bennetzen J.L."/>
            <person name="Schmutz J."/>
            <person name="Wang H."/>
            <person name="Percifield R."/>
            <person name="Hawkins J."/>
            <person name="Pontaroli A.C."/>
            <person name="Estep M."/>
            <person name="Feng L."/>
            <person name="Vaughn J.N."/>
            <person name="Grimwood J."/>
            <person name="Jenkins J."/>
            <person name="Barry K."/>
            <person name="Lindquist E."/>
            <person name="Hellsten U."/>
            <person name="Deshpande S."/>
            <person name="Wang X."/>
            <person name="Wu X."/>
            <person name="Mitros T."/>
            <person name="Triplett J."/>
            <person name="Yang X."/>
            <person name="Ye C.Y."/>
            <person name="Mauro-Herrera M."/>
            <person name="Wang L."/>
            <person name="Li P."/>
            <person name="Sharma M."/>
            <person name="Sharma R."/>
            <person name="Ronald P.C."/>
            <person name="Panaud O."/>
            <person name="Kellogg E.A."/>
            <person name="Brutnell T.P."/>
            <person name="Doust A.N."/>
            <person name="Tuskan G.A."/>
            <person name="Rokhsar D."/>
            <person name="Devos K.M."/>
        </authorList>
    </citation>
    <scope>NUCLEOTIDE SEQUENCE [LARGE SCALE GENOMIC DNA]</scope>
    <source>
        <strain evidence="3">cv. Yugu1</strain>
    </source>
</reference>
<feature type="transmembrane region" description="Helical" evidence="1">
    <location>
        <begin position="523"/>
        <end position="542"/>
    </location>
</feature>
<proteinExistence type="predicted"/>
<dbReference type="EMBL" id="AGNK02004020">
    <property type="status" value="NOT_ANNOTATED_CDS"/>
    <property type="molecule type" value="Genomic_DNA"/>
</dbReference>
<sequence length="718" mass="81659">MTVERCRIWWPRQELRLEQGPGSARLVLFGWLFSSAGSLDIVVSAAVPQDQILRYFATPDALQTIVLSSNKKMPVSLQESATFTILGDCGRHLPGELEEYCCTEQLPLDTQFVQRQHFGTSRNNVTIGSVGNGDQHPSYDHRRWGCDCCVLDGFLDAFRKSAVKEGSWVHFFCKSGKSFKSNLNQVPVFCHLYSDGQQVDINHCHVILYEVPTFGRNHFSLGVDAPRKLKASFKKPNWINDLQKQPSFLDLLDCQLLRNAQPAALGLISPLHLSSTILYIMILMFRKCLSHMFQYLMLHKVFKHSWNNIHLRSWNCCTSILLIHVTFIPRIFVLHSRYPWFSSTVNVEYAHKAAIRKHALWSSIAVDLLMGFVLGAAFLLHTETICSCTIDLVHHMTDAILRSGCVWLMGVPAGFKLNTELAELLGMISLNAVQIYSTLWFFVGGYLRHIIRGIALSGIILGLTAPVSFFIDIIQLATLHVTMLHWLISSIYSRQIQTVASLWRLFRGRKWNPLRQRLDSYDYTVEQHVVGSLLFTPVLLLIPTTSVFYVFFSILTTTVIWVCVMLEIVIAVIQSTPYAELTLWVTRRQRFPAGVFFLHVPSSSGRTFEDDDLSAHPVRGFNERKTKDTVDEQSESLVSELDCNYATLVQVIGSNYERVFNRTGFSFCKQLAYGILSGERVPSSLHLQPSPSFPWMNIGITEYWMHCRDSVLSCAPKR</sequence>
<dbReference type="eggNOG" id="KOG1183">
    <property type="taxonomic scope" value="Eukaryota"/>
</dbReference>
<feature type="transmembrane region" description="Helical" evidence="1">
    <location>
        <begin position="424"/>
        <end position="447"/>
    </location>
</feature>